<dbReference type="AlphaFoldDB" id="A0A6L7HUK9"/>
<accession>A0A6L7HUK9</accession>
<keyword evidence="2" id="KW-1185">Reference proteome</keyword>
<comment type="caution">
    <text evidence="1">The sequence shown here is derived from an EMBL/GenBank/DDBJ whole genome shotgun (WGS) entry which is preliminary data.</text>
</comment>
<evidence type="ECO:0000313" key="1">
    <source>
        <dbReference type="EMBL" id="MXR67977.1"/>
    </source>
</evidence>
<name>A0A6L7HUK9_9GAMM</name>
<dbReference type="RefSeq" id="WP_160793964.1">
    <property type="nucleotide sequence ID" value="NZ_WRPA01000003.1"/>
</dbReference>
<dbReference type="EMBL" id="WRPA01000003">
    <property type="protein sequence ID" value="MXR67977.1"/>
    <property type="molecule type" value="Genomic_DNA"/>
</dbReference>
<reference evidence="1 2" key="1">
    <citation type="submission" date="2019-12" db="EMBL/GenBank/DDBJ databases">
        <title>Shewanella insulae sp. nov., isolated from a tidal flat.</title>
        <authorList>
            <person name="Yoon J.-H."/>
        </authorList>
    </citation>
    <scope>NUCLEOTIDE SEQUENCE [LARGE SCALE GENOMIC DNA]</scope>
    <source>
        <strain evidence="1 2">JBTF-M18</strain>
    </source>
</reference>
<gene>
    <name evidence="1" type="ORF">GNT65_04725</name>
</gene>
<dbReference type="Proteomes" id="UP000474778">
    <property type="component" value="Unassembled WGS sequence"/>
</dbReference>
<sequence length="246" mass="28414">MALITKRDKISTAKRKDIYESFIAKHTRKYSADEIGGGKLTEEDERKAYSLDYHFESEIKFLVDYIKSYIEDDLDAQFLLEAMLSSEMLSDGDLSRVKIYGNRYFALINYFKKKSNVNLCIAAEGMQYLIQARHHVECSDAHGAALALIKASAKSKLIVLAMFEKAIHRGHEKTEELRKKNNKFTDELKERVVKLVKEKVAEGRTAEWAYTHIHAKWSTYFLSQKKPSVPSIKRWHGESKKVGSRR</sequence>
<protein>
    <submittedName>
        <fullName evidence="1">Uncharacterized protein</fullName>
    </submittedName>
</protein>
<proteinExistence type="predicted"/>
<evidence type="ECO:0000313" key="2">
    <source>
        <dbReference type="Proteomes" id="UP000474778"/>
    </source>
</evidence>
<organism evidence="1 2">
    <name type="scientific">Shewanella insulae</name>
    <dbReference type="NCBI Taxonomy" id="2681496"/>
    <lineage>
        <taxon>Bacteria</taxon>
        <taxon>Pseudomonadati</taxon>
        <taxon>Pseudomonadota</taxon>
        <taxon>Gammaproteobacteria</taxon>
        <taxon>Alteromonadales</taxon>
        <taxon>Shewanellaceae</taxon>
        <taxon>Shewanella</taxon>
    </lineage>
</organism>